<organism evidence="1">
    <name type="scientific">hydrothermal vent metagenome</name>
    <dbReference type="NCBI Taxonomy" id="652676"/>
    <lineage>
        <taxon>unclassified sequences</taxon>
        <taxon>metagenomes</taxon>
        <taxon>ecological metagenomes</taxon>
    </lineage>
</organism>
<proteinExistence type="predicted"/>
<dbReference type="EMBL" id="UOFH01000167">
    <property type="protein sequence ID" value="VAW60946.1"/>
    <property type="molecule type" value="Genomic_DNA"/>
</dbReference>
<reference evidence="1" key="1">
    <citation type="submission" date="2018-06" db="EMBL/GenBank/DDBJ databases">
        <authorList>
            <person name="Zhirakovskaya E."/>
        </authorList>
    </citation>
    <scope>NUCLEOTIDE SEQUENCE</scope>
</reference>
<accession>A0A3B0XXN1</accession>
<dbReference type="Pfam" id="PF21716">
    <property type="entry name" value="dnstrm_HI1420"/>
    <property type="match status" value="1"/>
</dbReference>
<dbReference type="PANTHER" id="PTHR40275">
    <property type="entry name" value="SSL7038 PROTEIN"/>
    <property type="match status" value="1"/>
</dbReference>
<dbReference type="PANTHER" id="PTHR40275:SF1">
    <property type="entry name" value="SSL7038 PROTEIN"/>
    <property type="match status" value="1"/>
</dbReference>
<sequence length="96" mass="10446">MTANARTTHSKHLRDPEVAAEYLNAALEESDATVILMALRNIVEAQEDGMAGLANRSHLGRESMYKMLSTAGNPKLSSFTKIIEGLGLHLKVETHA</sequence>
<protein>
    <recommendedName>
        <fullName evidence="2">Addiction module antidote protein</fullName>
    </recommendedName>
</protein>
<evidence type="ECO:0000313" key="1">
    <source>
        <dbReference type="EMBL" id="VAW60946.1"/>
    </source>
</evidence>
<dbReference type="NCBIfam" id="TIGR02684">
    <property type="entry name" value="dnstrm_HI1420"/>
    <property type="match status" value="1"/>
</dbReference>
<name>A0A3B0XXN1_9ZZZZ</name>
<gene>
    <name evidence="1" type="ORF">MNBD_GAMMA08-2244</name>
</gene>
<dbReference type="AlphaFoldDB" id="A0A3B0XXN1"/>
<evidence type="ECO:0008006" key="2">
    <source>
        <dbReference type="Google" id="ProtNLM"/>
    </source>
</evidence>
<dbReference type="InterPro" id="IPR014057">
    <property type="entry name" value="HI1420"/>
</dbReference>